<keyword evidence="14" id="KW-1185">Reference proteome</keyword>
<evidence type="ECO:0000256" key="8">
    <source>
        <dbReference type="ARBA" id="ARBA00023125"/>
    </source>
</evidence>
<dbReference type="Gene3D" id="3.10.150.10">
    <property type="entry name" value="DNA Polymerase III, subunit A, domain 2"/>
    <property type="match status" value="1"/>
</dbReference>
<keyword evidence="7 9" id="KW-0239">DNA-directed DNA polymerase</keyword>
<comment type="caution">
    <text evidence="13">The sequence shown here is derived from an EMBL/GenBank/DDBJ whole genome shotgun (WGS) entry which is preliminary data.</text>
</comment>
<dbReference type="InterPro" id="IPR046938">
    <property type="entry name" value="DNA_clamp_sf"/>
</dbReference>
<dbReference type="Gene3D" id="3.70.10.10">
    <property type="match status" value="1"/>
</dbReference>
<comment type="function">
    <text evidence="9">Confers DNA tethering and processivity to DNA polymerases and other proteins. Acts as a clamp, forming a ring around DNA (a reaction catalyzed by the clamp-loading complex) which diffuses in an ATP-independent manner freely and bidirectionally along dsDNA. Initially characterized for its ability to contact the catalytic subunit of DNA polymerase III (Pol III), a complex, multichain enzyme responsible for most of the replicative synthesis in bacteria; Pol III exhibits 3'-5' exonuclease proofreading activity. The beta chain is required for initiation of replication as well as for processivity of DNA replication.</text>
</comment>
<dbReference type="Pfam" id="PF02768">
    <property type="entry name" value="DNA_pol3_beta_3"/>
    <property type="match status" value="1"/>
</dbReference>
<dbReference type="InterPro" id="IPR001001">
    <property type="entry name" value="DNA_polIII_beta"/>
</dbReference>
<dbReference type="EMBL" id="WJHE01000335">
    <property type="protein sequence ID" value="MST32583.1"/>
    <property type="molecule type" value="Genomic_DNA"/>
</dbReference>
<dbReference type="NCBIfam" id="TIGR00663">
    <property type="entry name" value="dnan"/>
    <property type="match status" value="1"/>
</dbReference>
<keyword evidence="8" id="KW-0238">DNA-binding</keyword>
<evidence type="ECO:0000256" key="6">
    <source>
        <dbReference type="ARBA" id="ARBA00022705"/>
    </source>
</evidence>
<feature type="domain" description="DNA polymerase III beta sliding clamp central" evidence="11">
    <location>
        <begin position="128"/>
        <end position="241"/>
    </location>
</feature>
<evidence type="ECO:0000256" key="9">
    <source>
        <dbReference type="PIRNR" id="PIRNR000804"/>
    </source>
</evidence>
<comment type="subcellular location">
    <subcellularLocation>
        <location evidence="1 9">Cytoplasm</location>
    </subcellularLocation>
</comment>
<feature type="domain" description="DNA polymerase III beta sliding clamp N-terminal" evidence="10">
    <location>
        <begin position="1"/>
        <end position="119"/>
    </location>
</feature>
<dbReference type="GO" id="GO:0003887">
    <property type="term" value="F:DNA-directed DNA polymerase activity"/>
    <property type="evidence" value="ECO:0007669"/>
    <property type="project" value="UniProtKB-EC"/>
</dbReference>
<dbReference type="InterPro" id="IPR022634">
    <property type="entry name" value="DNA_polIII_beta_N"/>
</dbReference>
<dbReference type="SMART" id="SM00480">
    <property type="entry name" value="POL3Bc"/>
    <property type="match status" value="1"/>
</dbReference>
<sequence>MKLRCERDVLVEALSTAGRATAGRSGALPVLSGVRLETRGDTLMATGTDLDLTISTEATVTGLDDGVVVAPGRLVTDIVRALDPGAVTVEAEEEDLRITSGRSVFSVRTHPAADFPRLPTPSGDEVTLPVEGLAEALRQVVRAASSEDSRPILTGVLMAAEEGGLRLVSTDSYRLAVRDLAGVGILAADQKVLVPSRALNELGRLLGGSGEVSLRLGAHDATFRTGSVSLTTRLIEGEFPNYRQLIPASYPNRLVVGREAFLEAVRRVKLLAKDPVTPVRIALAADGIQLAVITPDWGQAAEDVDAKYEGAEMTVAFNPTYLIDGLEAVPGDEVVLSTLDALKPATLRPVEGEDFLYLLMPVRVS</sequence>
<gene>
    <name evidence="13" type="primary">dnaN</name>
    <name evidence="13" type="ORF">GHK86_07585</name>
</gene>
<accession>A0ABW9QS94</accession>
<organism evidence="13 14">
    <name type="scientific">Acidiferrimicrobium australe</name>
    <dbReference type="NCBI Taxonomy" id="2664430"/>
    <lineage>
        <taxon>Bacteria</taxon>
        <taxon>Bacillati</taxon>
        <taxon>Actinomycetota</taxon>
        <taxon>Acidimicrobiia</taxon>
        <taxon>Acidimicrobiales</taxon>
        <taxon>Acidimicrobiaceae</taxon>
        <taxon>Acidiferrimicrobium</taxon>
    </lineage>
</organism>
<dbReference type="PANTHER" id="PTHR30478">
    <property type="entry name" value="DNA POLYMERASE III SUBUNIT BETA"/>
    <property type="match status" value="1"/>
</dbReference>
<dbReference type="PANTHER" id="PTHR30478:SF0">
    <property type="entry name" value="BETA SLIDING CLAMP"/>
    <property type="match status" value="1"/>
</dbReference>
<dbReference type="Pfam" id="PF00712">
    <property type="entry name" value="DNA_pol3_beta"/>
    <property type="match status" value="1"/>
</dbReference>
<evidence type="ECO:0000313" key="13">
    <source>
        <dbReference type="EMBL" id="MST32583.1"/>
    </source>
</evidence>
<keyword evidence="3 9" id="KW-0963">Cytoplasm</keyword>
<dbReference type="CDD" id="cd00140">
    <property type="entry name" value="beta_clamp"/>
    <property type="match status" value="1"/>
</dbReference>
<protein>
    <recommendedName>
        <fullName evidence="9">Beta sliding clamp</fullName>
    </recommendedName>
</protein>
<evidence type="ECO:0000313" key="14">
    <source>
        <dbReference type="Proteomes" id="UP000437736"/>
    </source>
</evidence>
<comment type="similarity">
    <text evidence="2 9">Belongs to the beta sliding clamp family.</text>
</comment>
<dbReference type="SUPFAM" id="SSF55979">
    <property type="entry name" value="DNA clamp"/>
    <property type="match status" value="3"/>
</dbReference>
<evidence type="ECO:0000259" key="10">
    <source>
        <dbReference type="Pfam" id="PF00712"/>
    </source>
</evidence>
<evidence type="ECO:0000256" key="4">
    <source>
        <dbReference type="ARBA" id="ARBA00022679"/>
    </source>
</evidence>
<dbReference type="Proteomes" id="UP000437736">
    <property type="component" value="Unassembled WGS sequence"/>
</dbReference>
<dbReference type="Pfam" id="PF02767">
    <property type="entry name" value="DNA_pol3_beta_2"/>
    <property type="match status" value="1"/>
</dbReference>
<comment type="subunit">
    <text evidence="9">Forms a ring-shaped head-to-tail homodimer around DNA.</text>
</comment>
<dbReference type="InterPro" id="IPR022637">
    <property type="entry name" value="DNA_polIII_beta_cen"/>
</dbReference>
<evidence type="ECO:0000256" key="3">
    <source>
        <dbReference type="ARBA" id="ARBA00022490"/>
    </source>
</evidence>
<evidence type="ECO:0000259" key="11">
    <source>
        <dbReference type="Pfam" id="PF02767"/>
    </source>
</evidence>
<evidence type="ECO:0000256" key="1">
    <source>
        <dbReference type="ARBA" id="ARBA00004496"/>
    </source>
</evidence>
<proteinExistence type="inferred from homology"/>
<keyword evidence="6 9" id="KW-0235">DNA replication</keyword>
<evidence type="ECO:0000259" key="12">
    <source>
        <dbReference type="Pfam" id="PF02768"/>
    </source>
</evidence>
<name>A0ABW9QS94_9ACTN</name>
<evidence type="ECO:0000256" key="2">
    <source>
        <dbReference type="ARBA" id="ARBA00010752"/>
    </source>
</evidence>
<feature type="domain" description="DNA polymerase III beta sliding clamp C-terminal" evidence="12">
    <location>
        <begin position="243"/>
        <end position="363"/>
    </location>
</feature>
<evidence type="ECO:0000256" key="5">
    <source>
        <dbReference type="ARBA" id="ARBA00022695"/>
    </source>
</evidence>
<keyword evidence="4 9" id="KW-0808">Transferase</keyword>
<dbReference type="PIRSF" id="PIRSF000804">
    <property type="entry name" value="DNA_pol_III_b"/>
    <property type="match status" value="1"/>
</dbReference>
<evidence type="ECO:0000256" key="7">
    <source>
        <dbReference type="ARBA" id="ARBA00022932"/>
    </source>
</evidence>
<reference evidence="13 14" key="1">
    <citation type="submission" date="2019-11" db="EMBL/GenBank/DDBJ databases">
        <title>Acidiferrimicrobium australis gen. nov., sp. nov., an acidophilic and obligately heterotrophic, member of the Actinobacteria that catalyses dissimilatory oxido- reduction of iron isolated from metal-rich acidic water in Chile.</title>
        <authorList>
            <person name="Gonzalez D."/>
            <person name="Huber K."/>
            <person name="Hedrich S."/>
            <person name="Rojas-Villalobos C."/>
            <person name="Quatrini R."/>
            <person name="Dinamarca M.A."/>
            <person name="Schwarz A."/>
            <person name="Canales C."/>
            <person name="Nancucheo I."/>
        </authorList>
    </citation>
    <scope>NUCLEOTIDE SEQUENCE [LARGE SCALE GENOMIC DNA]</scope>
    <source>
        <strain evidence="13 14">USS-CCA1</strain>
    </source>
</reference>
<dbReference type="InterPro" id="IPR022635">
    <property type="entry name" value="DNA_polIII_beta_C"/>
</dbReference>
<keyword evidence="5 9" id="KW-0548">Nucleotidyltransferase</keyword>